<evidence type="ECO:0000256" key="1">
    <source>
        <dbReference type="SAM" id="MobiDB-lite"/>
    </source>
</evidence>
<dbReference type="Proteomes" id="UP000015105">
    <property type="component" value="Chromosome 4D"/>
</dbReference>
<dbReference type="AlphaFoldDB" id="A0A453HYT3"/>
<evidence type="ECO:0000313" key="2">
    <source>
        <dbReference type="EnsemblPlants" id="AET4Gv20364000.18"/>
    </source>
</evidence>
<reference evidence="2" key="5">
    <citation type="journal article" date="2021" name="G3 (Bethesda)">
        <title>Aegilops tauschii genome assembly Aet v5.0 features greater sequence contiguity and improved annotation.</title>
        <authorList>
            <person name="Wang L."/>
            <person name="Zhu T."/>
            <person name="Rodriguez J.C."/>
            <person name="Deal K.R."/>
            <person name="Dubcovsky J."/>
            <person name="McGuire P.E."/>
            <person name="Lux T."/>
            <person name="Spannagl M."/>
            <person name="Mayer K.F.X."/>
            <person name="Baldrich P."/>
            <person name="Meyers B.C."/>
            <person name="Huo N."/>
            <person name="Gu Y.Q."/>
            <person name="Zhou H."/>
            <person name="Devos K.M."/>
            <person name="Bennetzen J.L."/>
            <person name="Unver T."/>
            <person name="Budak H."/>
            <person name="Gulick P.J."/>
            <person name="Galiba G."/>
            <person name="Kalapos B."/>
            <person name="Nelson D.R."/>
            <person name="Li P."/>
            <person name="You F.M."/>
            <person name="Luo M.C."/>
            <person name="Dvorak J."/>
        </authorList>
    </citation>
    <scope>NUCLEOTIDE SEQUENCE [LARGE SCALE GENOMIC DNA]</scope>
    <source>
        <strain evidence="2">cv. AL8/78</strain>
    </source>
</reference>
<keyword evidence="3" id="KW-1185">Reference proteome</keyword>
<sequence>MGKTEPVRKMAQPCHRCPPATPVGHQRRRGAPSRSSRGGEEDTPPDSLFTLWSVYNLFQCSTRCPSQQNLTCRCEILLASLTICFGRSNSTQKGQMICDYFFPTISLGTASQQINGIVGSVAMYAEYPLTIQDWILVYTSHPLSCSEIYNEICSGDDSGSSESLPQPNNRAYKPTFINIGNDAGPSHRRMKAKKKKEHTLHGAPGTIYFLSFDSHCIWGNK</sequence>
<reference evidence="2" key="3">
    <citation type="journal article" date="2017" name="Nature">
        <title>Genome sequence of the progenitor of the wheat D genome Aegilops tauschii.</title>
        <authorList>
            <person name="Luo M.C."/>
            <person name="Gu Y.Q."/>
            <person name="Puiu D."/>
            <person name="Wang H."/>
            <person name="Twardziok S.O."/>
            <person name="Deal K.R."/>
            <person name="Huo N."/>
            <person name="Zhu T."/>
            <person name="Wang L."/>
            <person name="Wang Y."/>
            <person name="McGuire P.E."/>
            <person name="Liu S."/>
            <person name="Long H."/>
            <person name="Ramasamy R.K."/>
            <person name="Rodriguez J.C."/>
            <person name="Van S.L."/>
            <person name="Yuan L."/>
            <person name="Wang Z."/>
            <person name="Xia Z."/>
            <person name="Xiao L."/>
            <person name="Anderson O.D."/>
            <person name="Ouyang S."/>
            <person name="Liang Y."/>
            <person name="Zimin A.V."/>
            <person name="Pertea G."/>
            <person name="Qi P."/>
            <person name="Bennetzen J.L."/>
            <person name="Dai X."/>
            <person name="Dawson M.W."/>
            <person name="Muller H.G."/>
            <person name="Kugler K."/>
            <person name="Rivarola-Duarte L."/>
            <person name="Spannagl M."/>
            <person name="Mayer K.F.X."/>
            <person name="Lu F.H."/>
            <person name="Bevan M.W."/>
            <person name="Leroy P."/>
            <person name="Li P."/>
            <person name="You F.M."/>
            <person name="Sun Q."/>
            <person name="Liu Z."/>
            <person name="Lyons E."/>
            <person name="Wicker T."/>
            <person name="Salzberg S.L."/>
            <person name="Devos K.M."/>
            <person name="Dvorak J."/>
        </authorList>
    </citation>
    <scope>NUCLEOTIDE SEQUENCE [LARGE SCALE GENOMIC DNA]</scope>
    <source>
        <strain evidence="2">cv. AL8/78</strain>
    </source>
</reference>
<reference evidence="3" key="1">
    <citation type="journal article" date="2014" name="Science">
        <title>Ancient hybridizations among the ancestral genomes of bread wheat.</title>
        <authorList>
            <consortium name="International Wheat Genome Sequencing Consortium,"/>
            <person name="Marcussen T."/>
            <person name="Sandve S.R."/>
            <person name="Heier L."/>
            <person name="Spannagl M."/>
            <person name="Pfeifer M."/>
            <person name="Jakobsen K.S."/>
            <person name="Wulff B.B."/>
            <person name="Steuernagel B."/>
            <person name="Mayer K.F."/>
            <person name="Olsen O.A."/>
        </authorList>
    </citation>
    <scope>NUCLEOTIDE SEQUENCE [LARGE SCALE GENOMIC DNA]</scope>
    <source>
        <strain evidence="3">cv. AL8/78</strain>
    </source>
</reference>
<reference evidence="2" key="4">
    <citation type="submission" date="2019-03" db="UniProtKB">
        <authorList>
            <consortium name="EnsemblPlants"/>
        </authorList>
    </citation>
    <scope>IDENTIFICATION</scope>
</reference>
<evidence type="ECO:0000313" key="3">
    <source>
        <dbReference type="Proteomes" id="UP000015105"/>
    </source>
</evidence>
<reference evidence="3" key="2">
    <citation type="journal article" date="2017" name="Nat. Plants">
        <title>The Aegilops tauschii genome reveals multiple impacts of transposons.</title>
        <authorList>
            <person name="Zhao G."/>
            <person name="Zou C."/>
            <person name="Li K."/>
            <person name="Wang K."/>
            <person name="Li T."/>
            <person name="Gao L."/>
            <person name="Zhang X."/>
            <person name="Wang H."/>
            <person name="Yang Z."/>
            <person name="Liu X."/>
            <person name="Jiang W."/>
            <person name="Mao L."/>
            <person name="Kong X."/>
            <person name="Jiao Y."/>
            <person name="Jia J."/>
        </authorList>
    </citation>
    <scope>NUCLEOTIDE SEQUENCE [LARGE SCALE GENOMIC DNA]</scope>
    <source>
        <strain evidence="3">cv. AL8/78</strain>
    </source>
</reference>
<feature type="region of interest" description="Disordered" evidence="1">
    <location>
        <begin position="1"/>
        <end position="45"/>
    </location>
</feature>
<accession>A0A453HYT3</accession>
<organism evidence="2 3">
    <name type="scientific">Aegilops tauschii subsp. strangulata</name>
    <name type="common">Goatgrass</name>
    <dbReference type="NCBI Taxonomy" id="200361"/>
    <lineage>
        <taxon>Eukaryota</taxon>
        <taxon>Viridiplantae</taxon>
        <taxon>Streptophyta</taxon>
        <taxon>Embryophyta</taxon>
        <taxon>Tracheophyta</taxon>
        <taxon>Spermatophyta</taxon>
        <taxon>Magnoliopsida</taxon>
        <taxon>Liliopsida</taxon>
        <taxon>Poales</taxon>
        <taxon>Poaceae</taxon>
        <taxon>BOP clade</taxon>
        <taxon>Pooideae</taxon>
        <taxon>Triticodae</taxon>
        <taxon>Triticeae</taxon>
        <taxon>Triticinae</taxon>
        <taxon>Aegilops</taxon>
    </lineage>
</organism>
<proteinExistence type="predicted"/>
<protein>
    <submittedName>
        <fullName evidence="2">Uncharacterized protein</fullName>
    </submittedName>
</protein>
<dbReference type="Gramene" id="AET4Gv20364000.18">
    <property type="protein sequence ID" value="AET4Gv20364000.18"/>
    <property type="gene ID" value="AET4Gv20364000"/>
</dbReference>
<dbReference type="EnsemblPlants" id="AET4Gv20364000.18">
    <property type="protein sequence ID" value="AET4Gv20364000.18"/>
    <property type="gene ID" value="AET4Gv20364000"/>
</dbReference>
<name>A0A453HYT3_AEGTS</name>